<evidence type="ECO:0000313" key="3">
    <source>
        <dbReference type="Proteomes" id="UP000535501"/>
    </source>
</evidence>
<dbReference type="EMBL" id="JACHEJ010000003">
    <property type="protein sequence ID" value="MBB6179720.1"/>
    <property type="molecule type" value="Genomic_DNA"/>
</dbReference>
<feature type="chain" id="PRO_5031212468" description="Sel1 repeat family protein" evidence="1">
    <location>
        <begin position="32"/>
        <end position="308"/>
    </location>
</feature>
<feature type="signal peptide" evidence="1">
    <location>
        <begin position="1"/>
        <end position="31"/>
    </location>
</feature>
<protein>
    <recommendedName>
        <fullName evidence="4">Sel1 repeat family protein</fullName>
    </recommendedName>
</protein>
<keyword evidence="3" id="KW-1185">Reference proteome</keyword>
<gene>
    <name evidence="2" type="ORF">HNQ75_001688</name>
</gene>
<organism evidence="2 3">
    <name type="scientific">Pseudorhizobium flavum</name>
    <dbReference type="NCBI Taxonomy" id="1335061"/>
    <lineage>
        <taxon>Bacteria</taxon>
        <taxon>Pseudomonadati</taxon>
        <taxon>Pseudomonadota</taxon>
        <taxon>Alphaproteobacteria</taxon>
        <taxon>Hyphomicrobiales</taxon>
        <taxon>Rhizobiaceae</taxon>
        <taxon>Rhizobium/Agrobacterium group</taxon>
        <taxon>Pseudorhizobium</taxon>
    </lineage>
</organism>
<evidence type="ECO:0000313" key="2">
    <source>
        <dbReference type="EMBL" id="MBB6179720.1"/>
    </source>
</evidence>
<evidence type="ECO:0000256" key="1">
    <source>
        <dbReference type="SAM" id="SignalP"/>
    </source>
</evidence>
<reference evidence="2 3" key="1">
    <citation type="submission" date="2020-08" db="EMBL/GenBank/DDBJ databases">
        <title>Genomic Encyclopedia of Type Strains, Phase IV (KMG-IV): sequencing the most valuable type-strain genomes for metagenomic binning, comparative biology and taxonomic classification.</title>
        <authorList>
            <person name="Goeker M."/>
        </authorList>
    </citation>
    <scope>NUCLEOTIDE SEQUENCE [LARGE SCALE GENOMIC DNA]</scope>
    <source>
        <strain evidence="2 3">DSM 102134</strain>
    </source>
</reference>
<dbReference type="SMART" id="SM00671">
    <property type="entry name" value="SEL1"/>
    <property type="match status" value="3"/>
</dbReference>
<dbReference type="InterPro" id="IPR011990">
    <property type="entry name" value="TPR-like_helical_dom_sf"/>
</dbReference>
<proteinExistence type="predicted"/>
<dbReference type="AlphaFoldDB" id="A0A7X0DCK6"/>
<dbReference type="PANTHER" id="PTHR45011:SF1">
    <property type="entry name" value="DAP3-BINDING CELL DEATH ENHANCER 1"/>
    <property type="match status" value="1"/>
</dbReference>
<dbReference type="InterPro" id="IPR006597">
    <property type="entry name" value="Sel1-like"/>
</dbReference>
<accession>A0A7X0DCK6</accession>
<dbReference type="Proteomes" id="UP000535501">
    <property type="component" value="Unassembled WGS sequence"/>
</dbReference>
<dbReference type="SUPFAM" id="SSF81901">
    <property type="entry name" value="HCP-like"/>
    <property type="match status" value="1"/>
</dbReference>
<comment type="caution">
    <text evidence="2">The sequence shown here is derived from an EMBL/GenBank/DDBJ whole genome shotgun (WGS) entry which is preliminary data.</text>
</comment>
<dbReference type="RefSeq" id="WP_077547476.1">
    <property type="nucleotide sequence ID" value="NZ_JACHEJ010000003.1"/>
</dbReference>
<sequence>MKSPVSKVNKGFALATGTAVALLALSVSPGAQENAVAAASLNLQNECDRLAGSPSDNQRNKAFGAVETSEIAASAIGSCRLAFEATGNPRFAYQLGRALNKANEIDEAMLAYQTAAQADYPAAKVNFGILLGRLGDHRAEFEMYSEAAKGGSVLAAYNLGVSYRDGIGTEIDVSKALAWFETAAAGGDDTAAFNIAVIHDEGNLVPEDDQTAIAWYDLAVARGNVDAMVNLGIMLETGEGIEPDAAQAAELYAQAAERGDMFAANKVVELHASGLLAPPEVSEFDEGVTTLILKEGDMETPSILTKSI</sequence>
<dbReference type="InterPro" id="IPR052748">
    <property type="entry name" value="ISR_Activator"/>
</dbReference>
<keyword evidence="1" id="KW-0732">Signal</keyword>
<name>A0A7X0DCK6_9HYPH</name>
<evidence type="ECO:0008006" key="4">
    <source>
        <dbReference type="Google" id="ProtNLM"/>
    </source>
</evidence>
<dbReference type="PANTHER" id="PTHR45011">
    <property type="entry name" value="DAP3-BINDING CELL DEATH ENHANCER 1"/>
    <property type="match status" value="1"/>
</dbReference>
<dbReference type="Gene3D" id="1.25.40.10">
    <property type="entry name" value="Tetratricopeptide repeat domain"/>
    <property type="match status" value="1"/>
</dbReference>
<dbReference type="Pfam" id="PF08238">
    <property type="entry name" value="Sel1"/>
    <property type="match status" value="3"/>
</dbReference>